<accession>A0A7X1FRK5</accession>
<evidence type="ECO:0000259" key="1">
    <source>
        <dbReference type="Pfam" id="PF08937"/>
    </source>
</evidence>
<dbReference type="Pfam" id="PF08937">
    <property type="entry name" value="ThsB_TIR"/>
    <property type="match status" value="1"/>
</dbReference>
<reference evidence="2 3" key="1">
    <citation type="submission" date="2020-08" db="EMBL/GenBank/DDBJ databases">
        <title>The genome sequence of type strain Novosphingobium flavum NBRC 111647.</title>
        <authorList>
            <person name="Liu Y."/>
        </authorList>
    </citation>
    <scope>NUCLEOTIDE SEQUENCE [LARGE SCALE GENOMIC DNA]</scope>
    <source>
        <strain evidence="2 3">NBRC 111647</strain>
    </source>
</reference>
<name>A0A7X1FRK5_9SPHN</name>
<dbReference type="Gene3D" id="3.40.50.11200">
    <property type="match status" value="1"/>
</dbReference>
<dbReference type="InterPro" id="IPR015032">
    <property type="entry name" value="ThsB__TIR-like_domain"/>
</dbReference>
<dbReference type="Proteomes" id="UP000566813">
    <property type="component" value="Unassembled WGS sequence"/>
</dbReference>
<sequence>MAYRNGTYVAFHAGGTTDPTASDIRYYNIMKAWHENADVDFRFVNSHEKTAAVRDTSARETLMRSLRSRLGNSKNMVLILSSTTREDTDWVPYEIGQAVDACGIPIIAAYVGYDWIMAPGELSHLWPTALASRINSGTARVIHVPFQRRVLTAAIHQFNLSTPPQGALTWYTKEAYASFGVTIY</sequence>
<comment type="caution">
    <text evidence="2">The sequence shown here is derived from an EMBL/GenBank/DDBJ whole genome shotgun (WGS) entry which is preliminary data.</text>
</comment>
<proteinExistence type="predicted"/>
<evidence type="ECO:0000313" key="3">
    <source>
        <dbReference type="Proteomes" id="UP000566813"/>
    </source>
</evidence>
<organism evidence="2 3">
    <name type="scientific">Novosphingobium flavum</name>
    <dbReference type="NCBI Taxonomy" id="1778672"/>
    <lineage>
        <taxon>Bacteria</taxon>
        <taxon>Pseudomonadati</taxon>
        <taxon>Pseudomonadota</taxon>
        <taxon>Alphaproteobacteria</taxon>
        <taxon>Sphingomonadales</taxon>
        <taxon>Sphingomonadaceae</taxon>
        <taxon>Novosphingobium</taxon>
    </lineage>
</organism>
<keyword evidence="3" id="KW-1185">Reference proteome</keyword>
<dbReference type="RefSeq" id="WP_185663938.1">
    <property type="nucleotide sequence ID" value="NZ_JACLAW010000006.1"/>
</dbReference>
<feature type="domain" description="Thoeris protein ThsB TIR-like" evidence="1">
    <location>
        <begin position="8"/>
        <end position="111"/>
    </location>
</feature>
<gene>
    <name evidence="2" type="ORF">H7F51_09075</name>
</gene>
<protein>
    <submittedName>
        <fullName evidence="2">TIR domain-containing protein</fullName>
    </submittedName>
</protein>
<evidence type="ECO:0000313" key="2">
    <source>
        <dbReference type="EMBL" id="MBC2665675.1"/>
    </source>
</evidence>
<dbReference type="AlphaFoldDB" id="A0A7X1FRK5"/>
<dbReference type="EMBL" id="JACLAW010000006">
    <property type="protein sequence ID" value="MBC2665675.1"/>
    <property type="molecule type" value="Genomic_DNA"/>
</dbReference>